<dbReference type="PANTHER" id="PTHR30004">
    <property type="entry name" value="4-HYDROXYTHREONINE-4-PHOSPHATE DEHYDROGENASE"/>
    <property type="match status" value="1"/>
</dbReference>
<sequence>MPLIVAGDMGLLLQRAAAIGLELVPVDGGVAGPGATARIEQVTLRKASVPGQLDPANVEYVIETLQRATDGCLAGNYGAMVTGPIQKSVIREAGYDFIGHTEFLAERSGVETPVMMLANESLRVALVTIHLPIVEVPMALTADLLERVLRVIDHDLKVHFGIACPVIGVCGLNPHAGESGHLGDEEITIIQPVLERLRADGLTLKGPLPADTAFTQSRKAEFDVIVAMYHDQGLPVIKQSGFGQATNITLGLPFIRTSVDHGTALELAGTGGAKADSLVMALEVAEALARGD</sequence>
<evidence type="ECO:0000313" key="4">
    <source>
        <dbReference type="EMBL" id="SUZ60187.1"/>
    </source>
</evidence>
<dbReference type="EMBL" id="UINC01000725">
    <property type="protein sequence ID" value="SUZ60187.1"/>
    <property type="molecule type" value="Genomic_DNA"/>
</dbReference>
<evidence type="ECO:0000256" key="3">
    <source>
        <dbReference type="ARBA" id="ARBA00023027"/>
    </source>
</evidence>
<dbReference type="Gene3D" id="3.40.718.10">
    <property type="entry name" value="Isopropylmalate Dehydrogenase"/>
    <property type="match status" value="1"/>
</dbReference>
<dbReference type="AlphaFoldDB" id="A0A381P0X0"/>
<keyword evidence="2" id="KW-0560">Oxidoreductase</keyword>
<gene>
    <name evidence="4" type="ORF">METZ01_LOCUS13041</name>
</gene>
<reference evidence="4" key="1">
    <citation type="submission" date="2018-05" db="EMBL/GenBank/DDBJ databases">
        <authorList>
            <person name="Lanie J.A."/>
            <person name="Ng W.-L."/>
            <person name="Kazmierczak K.M."/>
            <person name="Andrzejewski T.M."/>
            <person name="Davidsen T.M."/>
            <person name="Wayne K.J."/>
            <person name="Tettelin H."/>
            <person name="Glass J.I."/>
            <person name="Rusch D."/>
            <person name="Podicherti R."/>
            <person name="Tsui H.-C.T."/>
            <person name="Winkler M.E."/>
        </authorList>
    </citation>
    <scope>NUCLEOTIDE SEQUENCE</scope>
</reference>
<dbReference type="GO" id="GO:0050570">
    <property type="term" value="F:4-hydroxythreonine-4-phosphate dehydrogenase activity"/>
    <property type="evidence" value="ECO:0007669"/>
    <property type="project" value="TreeGrafter"/>
</dbReference>
<dbReference type="GO" id="GO:0008615">
    <property type="term" value="P:pyridoxine biosynthetic process"/>
    <property type="evidence" value="ECO:0007669"/>
    <property type="project" value="TreeGrafter"/>
</dbReference>
<dbReference type="PANTHER" id="PTHR30004:SF5">
    <property type="entry name" value="4-HYDROXYTHREONINE-4-PHOSPHATE DEHYDROGENASE"/>
    <property type="match status" value="1"/>
</dbReference>
<dbReference type="NCBIfam" id="TIGR00557">
    <property type="entry name" value="pdxA"/>
    <property type="match status" value="1"/>
</dbReference>
<dbReference type="InterPro" id="IPR005255">
    <property type="entry name" value="PdxA_fam"/>
</dbReference>
<organism evidence="4">
    <name type="scientific">marine metagenome</name>
    <dbReference type="NCBI Taxonomy" id="408172"/>
    <lineage>
        <taxon>unclassified sequences</taxon>
        <taxon>metagenomes</taxon>
        <taxon>ecological metagenomes</taxon>
    </lineage>
</organism>
<dbReference type="GO" id="GO:0051287">
    <property type="term" value="F:NAD binding"/>
    <property type="evidence" value="ECO:0007669"/>
    <property type="project" value="InterPro"/>
</dbReference>
<keyword evidence="1" id="KW-0479">Metal-binding</keyword>
<name>A0A381P0X0_9ZZZZ</name>
<keyword evidence="3" id="KW-0520">NAD</keyword>
<proteinExistence type="predicted"/>
<accession>A0A381P0X0</accession>
<protein>
    <recommendedName>
        <fullName evidence="5">4-hydroxythreonine-4-phosphate dehydrogenase</fullName>
    </recommendedName>
</protein>
<evidence type="ECO:0000256" key="1">
    <source>
        <dbReference type="ARBA" id="ARBA00022723"/>
    </source>
</evidence>
<dbReference type="SUPFAM" id="SSF53659">
    <property type="entry name" value="Isocitrate/Isopropylmalate dehydrogenase-like"/>
    <property type="match status" value="1"/>
</dbReference>
<dbReference type="Pfam" id="PF04166">
    <property type="entry name" value="PdxA"/>
    <property type="match status" value="1"/>
</dbReference>
<evidence type="ECO:0008006" key="5">
    <source>
        <dbReference type="Google" id="ProtNLM"/>
    </source>
</evidence>
<dbReference type="GO" id="GO:0042823">
    <property type="term" value="P:pyridoxal phosphate biosynthetic process"/>
    <property type="evidence" value="ECO:0007669"/>
    <property type="project" value="TreeGrafter"/>
</dbReference>
<evidence type="ECO:0000256" key="2">
    <source>
        <dbReference type="ARBA" id="ARBA00023002"/>
    </source>
</evidence>
<dbReference type="GO" id="GO:0046872">
    <property type="term" value="F:metal ion binding"/>
    <property type="evidence" value="ECO:0007669"/>
    <property type="project" value="UniProtKB-KW"/>
</dbReference>